<dbReference type="Proteomes" id="UP000246171">
    <property type="component" value="Unassembled WGS sequence"/>
</dbReference>
<name>A0A317W7H6_ASPEC</name>
<accession>A0A317W7H6</accession>
<protein>
    <submittedName>
        <fullName evidence="1">Uncharacterized protein</fullName>
    </submittedName>
</protein>
<dbReference type="AlphaFoldDB" id="A0A317W7H6"/>
<sequence>MGSPSGAAMACCSTSMSSTLVLPPLHLRFCFFPYNGPSRLTHPCTRFPSCGLAALDRISAPDGVIAWSLSDTVTSQY</sequence>
<reference evidence="1" key="1">
    <citation type="submission" date="2016-12" db="EMBL/GenBank/DDBJ databases">
        <title>The genomes of Aspergillus section Nigri reveals drivers in fungal speciation.</title>
        <authorList>
            <consortium name="DOE Joint Genome Institute"/>
            <person name="Vesth T.C."/>
            <person name="Nybo J."/>
            <person name="Theobald S."/>
            <person name="Brandl J."/>
            <person name="Frisvad J.C."/>
            <person name="Nielsen K.F."/>
            <person name="Lyhne E.K."/>
            <person name="Kogle M.E."/>
            <person name="Kuo A."/>
            <person name="Riley R."/>
            <person name="Clum A."/>
            <person name="Nolan M."/>
            <person name="Lipzen A."/>
            <person name="Salamov A."/>
            <person name="Henrissat B."/>
            <person name="Wiebenga A."/>
            <person name="De vries R.P."/>
            <person name="Grigoriev I.V."/>
            <person name="Mortensen U.H."/>
            <person name="Andersen M.R."/>
            <person name="Baker S.E."/>
        </authorList>
    </citation>
    <scope>NUCLEOTIDE SEQUENCE</scope>
    <source>
        <strain evidence="1">CBS 122712</strain>
    </source>
</reference>
<comment type="caution">
    <text evidence="1">The sequence shown here is derived from an EMBL/GenBank/DDBJ whole genome shotgun (WGS) entry which is preliminary data.</text>
</comment>
<proteinExistence type="predicted"/>
<evidence type="ECO:0000313" key="1">
    <source>
        <dbReference type="EMBL" id="PWY82343.1"/>
    </source>
</evidence>
<evidence type="ECO:0000313" key="2">
    <source>
        <dbReference type="Proteomes" id="UP000246171"/>
    </source>
</evidence>
<dbReference type="EMBL" id="MSFU01000003">
    <property type="protein sequence ID" value="PWY82343.1"/>
    <property type="molecule type" value="Genomic_DNA"/>
</dbReference>
<dbReference type="VEuPathDB" id="FungiDB:BO83DRAFT_374867"/>
<keyword evidence="2" id="KW-1185">Reference proteome</keyword>
<organism evidence="1 2">
    <name type="scientific">Aspergillus eucalypticola (strain CBS 122712 / IBT 29274)</name>
    <dbReference type="NCBI Taxonomy" id="1448314"/>
    <lineage>
        <taxon>Eukaryota</taxon>
        <taxon>Fungi</taxon>
        <taxon>Dikarya</taxon>
        <taxon>Ascomycota</taxon>
        <taxon>Pezizomycotina</taxon>
        <taxon>Eurotiomycetes</taxon>
        <taxon>Eurotiomycetidae</taxon>
        <taxon>Eurotiales</taxon>
        <taxon>Aspergillaceae</taxon>
        <taxon>Aspergillus</taxon>
        <taxon>Aspergillus subgen. Circumdati</taxon>
    </lineage>
</organism>
<dbReference type="RefSeq" id="XP_025392006.1">
    <property type="nucleotide sequence ID" value="XM_025530308.1"/>
</dbReference>
<dbReference type="GeneID" id="37052270"/>
<gene>
    <name evidence="1" type="ORF">BO83DRAFT_374867</name>
</gene>